<dbReference type="EMBL" id="JARKIF010000011">
    <property type="protein sequence ID" value="KAJ7627331.1"/>
    <property type="molecule type" value="Genomic_DNA"/>
</dbReference>
<evidence type="ECO:0000256" key="6">
    <source>
        <dbReference type="SAM" id="Phobius"/>
    </source>
</evidence>
<dbReference type="SUPFAM" id="SSF103473">
    <property type="entry name" value="MFS general substrate transporter"/>
    <property type="match status" value="1"/>
</dbReference>
<comment type="subcellular location">
    <subcellularLocation>
        <location evidence="1">Membrane</location>
        <topology evidence="1">Multi-pass membrane protein</topology>
    </subcellularLocation>
</comment>
<reference evidence="7" key="1">
    <citation type="submission" date="2023-03" db="EMBL/GenBank/DDBJ databases">
        <title>Massive genome expansion in bonnet fungi (Mycena s.s.) driven by repeated elements and novel gene families across ecological guilds.</title>
        <authorList>
            <consortium name="Lawrence Berkeley National Laboratory"/>
            <person name="Harder C.B."/>
            <person name="Miyauchi S."/>
            <person name="Viragh M."/>
            <person name="Kuo A."/>
            <person name="Thoen E."/>
            <person name="Andreopoulos B."/>
            <person name="Lu D."/>
            <person name="Skrede I."/>
            <person name="Drula E."/>
            <person name="Henrissat B."/>
            <person name="Morin E."/>
            <person name="Kohler A."/>
            <person name="Barry K."/>
            <person name="LaButti K."/>
            <person name="Morin E."/>
            <person name="Salamov A."/>
            <person name="Lipzen A."/>
            <person name="Mereny Z."/>
            <person name="Hegedus B."/>
            <person name="Baldrian P."/>
            <person name="Stursova M."/>
            <person name="Weitz H."/>
            <person name="Taylor A."/>
            <person name="Grigoriev I.V."/>
            <person name="Nagy L.G."/>
            <person name="Martin F."/>
            <person name="Kauserud H."/>
        </authorList>
    </citation>
    <scope>NUCLEOTIDE SEQUENCE</scope>
    <source>
        <strain evidence="7">9284</strain>
    </source>
</reference>
<proteinExistence type="predicted"/>
<dbReference type="InterPro" id="IPR011701">
    <property type="entry name" value="MFS"/>
</dbReference>
<keyword evidence="8" id="KW-1185">Reference proteome</keyword>
<feature type="compositionally biased region" description="Basic and acidic residues" evidence="5">
    <location>
        <begin position="12"/>
        <end position="24"/>
    </location>
</feature>
<feature type="transmembrane region" description="Helical" evidence="6">
    <location>
        <begin position="342"/>
        <end position="365"/>
    </location>
</feature>
<feature type="transmembrane region" description="Helical" evidence="6">
    <location>
        <begin position="139"/>
        <end position="158"/>
    </location>
</feature>
<keyword evidence="3 6" id="KW-1133">Transmembrane helix</keyword>
<organism evidence="7 8">
    <name type="scientific">Roridomyces roridus</name>
    <dbReference type="NCBI Taxonomy" id="1738132"/>
    <lineage>
        <taxon>Eukaryota</taxon>
        <taxon>Fungi</taxon>
        <taxon>Dikarya</taxon>
        <taxon>Basidiomycota</taxon>
        <taxon>Agaricomycotina</taxon>
        <taxon>Agaricomycetes</taxon>
        <taxon>Agaricomycetidae</taxon>
        <taxon>Agaricales</taxon>
        <taxon>Marasmiineae</taxon>
        <taxon>Mycenaceae</taxon>
        <taxon>Roridomyces</taxon>
    </lineage>
</organism>
<accession>A0AAD7BQA6</accession>
<evidence type="ECO:0000313" key="8">
    <source>
        <dbReference type="Proteomes" id="UP001221142"/>
    </source>
</evidence>
<feature type="compositionally biased region" description="Polar residues" evidence="5">
    <location>
        <begin position="1"/>
        <end position="10"/>
    </location>
</feature>
<feature type="region of interest" description="Disordered" evidence="5">
    <location>
        <begin position="1"/>
        <end position="31"/>
    </location>
</feature>
<evidence type="ECO:0000313" key="7">
    <source>
        <dbReference type="EMBL" id="KAJ7627331.1"/>
    </source>
</evidence>
<evidence type="ECO:0000256" key="3">
    <source>
        <dbReference type="ARBA" id="ARBA00022989"/>
    </source>
</evidence>
<dbReference type="Gene3D" id="1.20.1250.20">
    <property type="entry name" value="MFS general substrate transporter like domains"/>
    <property type="match status" value="1"/>
</dbReference>
<dbReference type="Proteomes" id="UP001221142">
    <property type="component" value="Unassembled WGS sequence"/>
</dbReference>
<comment type="caution">
    <text evidence="7">The sequence shown here is derived from an EMBL/GenBank/DDBJ whole genome shotgun (WGS) entry which is preliminary data.</text>
</comment>
<feature type="transmembrane region" description="Helical" evidence="6">
    <location>
        <begin position="301"/>
        <end position="321"/>
    </location>
</feature>
<feature type="transmembrane region" description="Helical" evidence="6">
    <location>
        <begin position="79"/>
        <end position="102"/>
    </location>
</feature>
<feature type="transmembrane region" description="Helical" evidence="6">
    <location>
        <begin position="114"/>
        <end position="133"/>
    </location>
</feature>
<feature type="transmembrane region" description="Helical" evidence="6">
    <location>
        <begin position="195"/>
        <end position="214"/>
    </location>
</feature>
<dbReference type="PANTHER" id="PTHR23502">
    <property type="entry name" value="MAJOR FACILITATOR SUPERFAMILY"/>
    <property type="match status" value="1"/>
</dbReference>
<feature type="transmembrane region" description="Helical" evidence="6">
    <location>
        <begin position="268"/>
        <end position="289"/>
    </location>
</feature>
<dbReference type="GO" id="GO:0005886">
    <property type="term" value="C:plasma membrane"/>
    <property type="evidence" value="ECO:0007669"/>
    <property type="project" value="TreeGrafter"/>
</dbReference>
<dbReference type="PANTHER" id="PTHR23502:SF2">
    <property type="entry name" value="TRANSPORTER, PUTATIVE (AFU_ORTHOLOGUE AFUA_2G08910)-RELATED"/>
    <property type="match status" value="1"/>
</dbReference>
<feature type="transmembrane region" description="Helical" evidence="6">
    <location>
        <begin position="406"/>
        <end position="428"/>
    </location>
</feature>
<gene>
    <name evidence="7" type="ORF">FB45DRAFT_1082597</name>
</gene>
<protein>
    <submittedName>
        <fullName evidence="7">Major facilitator superfamily domain-containing protein</fullName>
    </submittedName>
</protein>
<sequence>MQSLDSSSDTRPAVEKTASDEEKGSGCIVPYAQDDSASLSEEHRQYILQRHGTLDLDPMPSMDPRDPYNWPEWKKKTNLALVAFHAMMATFTSAAIHSSLVPISQDLHVSVQRATYLISLVIAILGCAPFFWRPLANPYGRRLIFLLSLLCSLVGNIGCAKSPSYATMSLCRAITGFFISPAAALGSATRVDYRWIYWVLAIVNGMQFILYFFFGPETLYLRDIDAPPPPRNIFTLTLHAIDPRPLLLRDILEPLTYIFKRRVCIPSIAHAMVFLWASLFPTVLIPQIFPTKFRLDTQQIGLRFLASILGSLIGEQIGGWMSDGWMRRRRRVLGGKDPAAEYRLWLAYPGFALSIIGVVVFCVQMDKAGTKWNITPLVGVTLAAVGNQLLTTVLITYVVDCYRPDAASVGVFIAFVRGIWGFIGPFWLPNLVAATSFTATGGIAAAFMIVLVMIPVAWLQAVA</sequence>
<keyword evidence="2 6" id="KW-0812">Transmembrane</keyword>
<dbReference type="InterPro" id="IPR036259">
    <property type="entry name" value="MFS_trans_sf"/>
</dbReference>
<feature type="transmembrane region" description="Helical" evidence="6">
    <location>
        <begin position="434"/>
        <end position="459"/>
    </location>
</feature>
<name>A0AAD7BQA6_9AGAR</name>
<feature type="transmembrane region" description="Helical" evidence="6">
    <location>
        <begin position="377"/>
        <end position="399"/>
    </location>
</feature>
<dbReference type="GO" id="GO:0022857">
    <property type="term" value="F:transmembrane transporter activity"/>
    <property type="evidence" value="ECO:0007669"/>
    <property type="project" value="InterPro"/>
</dbReference>
<evidence type="ECO:0000256" key="4">
    <source>
        <dbReference type="ARBA" id="ARBA00023136"/>
    </source>
</evidence>
<dbReference type="Pfam" id="PF07690">
    <property type="entry name" value="MFS_1"/>
    <property type="match status" value="1"/>
</dbReference>
<evidence type="ECO:0000256" key="1">
    <source>
        <dbReference type="ARBA" id="ARBA00004141"/>
    </source>
</evidence>
<evidence type="ECO:0000256" key="5">
    <source>
        <dbReference type="SAM" id="MobiDB-lite"/>
    </source>
</evidence>
<keyword evidence="4 6" id="KW-0472">Membrane</keyword>
<evidence type="ECO:0000256" key="2">
    <source>
        <dbReference type="ARBA" id="ARBA00022692"/>
    </source>
</evidence>
<dbReference type="AlphaFoldDB" id="A0AAD7BQA6"/>